<proteinExistence type="predicted"/>
<dbReference type="InterPro" id="IPR017818">
    <property type="entry name" value="Plasmid_partition_RepA"/>
</dbReference>
<keyword evidence="3" id="KW-1185">Reference proteome</keyword>
<evidence type="ECO:0000313" key="2">
    <source>
        <dbReference type="EMBL" id="ONG47514.1"/>
    </source>
</evidence>
<evidence type="ECO:0000259" key="1">
    <source>
        <dbReference type="Pfam" id="PF13614"/>
    </source>
</evidence>
<feature type="domain" description="AAA" evidence="1">
    <location>
        <begin position="119"/>
        <end position="305"/>
    </location>
</feature>
<comment type="caution">
    <text evidence="2">The sequence shown here is derived from an EMBL/GenBank/DDBJ whole genome shotgun (WGS) entry which is preliminary data.</text>
</comment>
<dbReference type="NCBIfam" id="NF010443">
    <property type="entry name" value="PRK13869.1"/>
    <property type="match status" value="1"/>
</dbReference>
<dbReference type="AlphaFoldDB" id="A0A1V2GWC8"/>
<dbReference type="PANTHER" id="PTHR13696">
    <property type="entry name" value="P-LOOP CONTAINING NUCLEOSIDE TRIPHOSPHATE HYDROLASE"/>
    <property type="match status" value="1"/>
</dbReference>
<organism evidence="2 3">
    <name type="scientific">Teichococcus deserti</name>
    <dbReference type="NCBI Taxonomy" id="1817963"/>
    <lineage>
        <taxon>Bacteria</taxon>
        <taxon>Pseudomonadati</taxon>
        <taxon>Pseudomonadota</taxon>
        <taxon>Alphaproteobacteria</taxon>
        <taxon>Acetobacterales</taxon>
        <taxon>Roseomonadaceae</taxon>
        <taxon>Roseomonas</taxon>
    </lineage>
</organism>
<dbReference type="NCBIfam" id="TIGR03453">
    <property type="entry name" value="partition_RepA"/>
    <property type="match status" value="1"/>
</dbReference>
<dbReference type="Pfam" id="PF13614">
    <property type="entry name" value="AAA_31"/>
    <property type="match status" value="1"/>
</dbReference>
<dbReference type="OrthoDB" id="9777757at2"/>
<sequence>MDSLSGTRKPLADIDTIVSTQAQELSEKLQAHRLELFPPAAQKPLRAFQAAEVAKLLGVKSGYLRNLSLEGKGPAPSVTSSGRRSYSAEQLQELRAYLDETGRASRRYRPHRRGKEHIQVIAVVNFKGGSGKTTTTAHLAQHLALTGHRVLAVDLDPQASLSALHGFQPEFDLGPNESLYAALRYDDQRRPLRDIIRPTNFPGLDIVPANIELMEFEYDTPRVLATHEGGATGQDFFARLDQALAAVADDYDVVVIDCPPQLGYLTMAALCTATAVLIPVHPQMLDVMSMCQFLLMLGDVMTHLKNAGGQLRYDWLRYLVTRYEPSDGPQTQMVGFMRSLFGTHVLTHPMLKSVAISDAGITKQTLYEVERRLFTPATYDRAMECLDAVNGEIEQLVHAAWGRG</sequence>
<dbReference type="CDD" id="cd02042">
    <property type="entry name" value="ParAB_family"/>
    <property type="match status" value="1"/>
</dbReference>
<protein>
    <submittedName>
        <fullName evidence="2">Plasmid partitioning protein RepA</fullName>
    </submittedName>
</protein>
<dbReference type="EMBL" id="MLCO01000273">
    <property type="protein sequence ID" value="ONG47514.1"/>
    <property type="molecule type" value="Genomic_DNA"/>
</dbReference>
<dbReference type="Gene3D" id="1.10.1660.10">
    <property type="match status" value="1"/>
</dbReference>
<name>A0A1V2GWC8_9PROT</name>
<reference evidence="2 3" key="1">
    <citation type="submission" date="2016-10" db="EMBL/GenBank/DDBJ databases">
        <title>Draft Genome sequence of Roseomonas sp. strain M3.</title>
        <authorList>
            <person name="Subhash Y."/>
            <person name="Lee S."/>
        </authorList>
    </citation>
    <scope>NUCLEOTIDE SEQUENCE [LARGE SCALE GENOMIC DNA]</scope>
    <source>
        <strain evidence="2 3">M3</strain>
    </source>
</reference>
<dbReference type="InterPro" id="IPR027417">
    <property type="entry name" value="P-loop_NTPase"/>
</dbReference>
<dbReference type="InterPro" id="IPR050678">
    <property type="entry name" value="DNA_Partitioning_ATPase"/>
</dbReference>
<dbReference type="Gene3D" id="3.40.50.300">
    <property type="entry name" value="P-loop containing nucleotide triphosphate hydrolases"/>
    <property type="match status" value="1"/>
</dbReference>
<dbReference type="InterPro" id="IPR025669">
    <property type="entry name" value="AAA_dom"/>
</dbReference>
<accession>A0A1V2GWC8</accession>
<dbReference type="RefSeq" id="WP_076959633.1">
    <property type="nucleotide sequence ID" value="NZ_MLCO01000273.1"/>
</dbReference>
<dbReference type="Proteomes" id="UP000188879">
    <property type="component" value="Unassembled WGS sequence"/>
</dbReference>
<evidence type="ECO:0000313" key="3">
    <source>
        <dbReference type="Proteomes" id="UP000188879"/>
    </source>
</evidence>
<dbReference type="SUPFAM" id="SSF52540">
    <property type="entry name" value="P-loop containing nucleoside triphosphate hydrolases"/>
    <property type="match status" value="1"/>
</dbReference>
<dbReference type="PANTHER" id="PTHR13696:SF52">
    <property type="entry name" value="PARA FAMILY PROTEIN CT_582"/>
    <property type="match status" value="1"/>
</dbReference>
<gene>
    <name evidence="2" type="ORF">BKE38_23045</name>
</gene>